<reference evidence="1 2" key="1">
    <citation type="journal article" date="2022" name="DNA Res.">
        <title>Chromosomal-level genome assembly of the orchid tree Bauhinia variegata (Leguminosae; Cercidoideae) supports the allotetraploid origin hypothesis of Bauhinia.</title>
        <authorList>
            <person name="Zhong Y."/>
            <person name="Chen Y."/>
            <person name="Zheng D."/>
            <person name="Pang J."/>
            <person name="Liu Y."/>
            <person name="Luo S."/>
            <person name="Meng S."/>
            <person name="Qian L."/>
            <person name="Wei D."/>
            <person name="Dai S."/>
            <person name="Zhou R."/>
        </authorList>
    </citation>
    <scope>NUCLEOTIDE SEQUENCE [LARGE SCALE GENOMIC DNA]</scope>
    <source>
        <strain evidence="1">BV-YZ2020</strain>
    </source>
</reference>
<keyword evidence="2" id="KW-1185">Reference proteome</keyword>
<comment type="caution">
    <text evidence="1">The sequence shown here is derived from an EMBL/GenBank/DDBJ whole genome shotgun (WGS) entry which is preliminary data.</text>
</comment>
<proteinExistence type="predicted"/>
<evidence type="ECO:0000313" key="2">
    <source>
        <dbReference type="Proteomes" id="UP000828941"/>
    </source>
</evidence>
<dbReference type="EMBL" id="CM039432">
    <property type="protein sequence ID" value="KAI4334620.1"/>
    <property type="molecule type" value="Genomic_DNA"/>
</dbReference>
<accession>A0ACB9NER8</accession>
<evidence type="ECO:0000313" key="1">
    <source>
        <dbReference type="EMBL" id="KAI4334620.1"/>
    </source>
</evidence>
<gene>
    <name evidence="1" type="ORF">L6164_019285</name>
</gene>
<organism evidence="1 2">
    <name type="scientific">Bauhinia variegata</name>
    <name type="common">Purple orchid tree</name>
    <name type="synonym">Phanera variegata</name>
    <dbReference type="NCBI Taxonomy" id="167791"/>
    <lineage>
        <taxon>Eukaryota</taxon>
        <taxon>Viridiplantae</taxon>
        <taxon>Streptophyta</taxon>
        <taxon>Embryophyta</taxon>
        <taxon>Tracheophyta</taxon>
        <taxon>Spermatophyta</taxon>
        <taxon>Magnoliopsida</taxon>
        <taxon>eudicotyledons</taxon>
        <taxon>Gunneridae</taxon>
        <taxon>Pentapetalae</taxon>
        <taxon>rosids</taxon>
        <taxon>fabids</taxon>
        <taxon>Fabales</taxon>
        <taxon>Fabaceae</taxon>
        <taxon>Cercidoideae</taxon>
        <taxon>Cercideae</taxon>
        <taxon>Bauhiniinae</taxon>
        <taxon>Bauhinia</taxon>
    </lineage>
</organism>
<dbReference type="Proteomes" id="UP000828941">
    <property type="component" value="Chromosome 7"/>
</dbReference>
<protein>
    <submittedName>
        <fullName evidence="1">Uncharacterized protein</fullName>
    </submittedName>
</protein>
<sequence>MSRLKRRIFRLGCHYPSRPEERISVQIAGFQTINSEPCFRFETPDILFFIVWCPRTMEIQILDDENRIETSEVAGLNTFEVQINEEPYEGMLFESEKSARDFYDEYASRAGFVTRVLSSRKSERDGSIISRGVGCRGGSYKRTKVKFEKQDPQKSCTAMILLKRESTGSWIIRKFIRDHNHPLVVHFPKNRRALDEKDKKIQELTAELRVKKRLSAQYREQLLTFMKDVEDHGDHLSKKVHSVYENIKNLEANMEKLS</sequence>
<name>A0ACB9NER8_BAUVA</name>